<feature type="transmembrane region" description="Helical" evidence="1">
    <location>
        <begin position="22"/>
        <end position="39"/>
    </location>
</feature>
<protein>
    <submittedName>
        <fullName evidence="2">Uncharacterized protein</fullName>
    </submittedName>
</protein>
<evidence type="ECO:0000313" key="2">
    <source>
        <dbReference type="EMBL" id="AGM32583.1"/>
    </source>
</evidence>
<accession>R4V426</accession>
<keyword evidence="1" id="KW-1133">Transmembrane helix</keyword>
<dbReference type="AlphaFoldDB" id="R4V426"/>
<evidence type="ECO:0000256" key="1">
    <source>
        <dbReference type="SAM" id="Phobius"/>
    </source>
</evidence>
<keyword evidence="1" id="KW-0812">Transmembrane</keyword>
<name>R4V426_COPFO</name>
<dbReference type="EMBL" id="KC740759">
    <property type="protein sequence ID" value="AGM32583.1"/>
    <property type="molecule type" value="mRNA"/>
</dbReference>
<sequence>MRYTLECHVSFQASEVVHLKTLFLWDILLYLWVLFPRIFGPCKGLIFKGGWSSEEAGPVTLEEEAITCSQNTKQLTPNGRAQYPRRMEFSLTCVMCLITNSNVIMISSCLKGCSKNRYLVVNIT</sequence>
<proteinExistence type="evidence at transcript level"/>
<reference evidence="2" key="1">
    <citation type="submission" date="2013-03" db="EMBL/GenBank/DDBJ databases">
        <title>Immune-Related transcriptome of Coptotermes formosanus Shiraki workers: the defense mechanism.</title>
        <authorList>
            <person name="Hussain A."/>
            <person name="Li Y.F."/>
            <person name="Wen S.Y."/>
        </authorList>
    </citation>
    <scope>NUCLEOTIDE SEQUENCE</scope>
</reference>
<organism evidence="2">
    <name type="scientific">Coptotermes formosanus</name>
    <name type="common">Formosan subterranean termite</name>
    <dbReference type="NCBI Taxonomy" id="36987"/>
    <lineage>
        <taxon>Eukaryota</taxon>
        <taxon>Metazoa</taxon>
        <taxon>Ecdysozoa</taxon>
        <taxon>Arthropoda</taxon>
        <taxon>Hexapoda</taxon>
        <taxon>Insecta</taxon>
        <taxon>Pterygota</taxon>
        <taxon>Neoptera</taxon>
        <taxon>Polyneoptera</taxon>
        <taxon>Dictyoptera</taxon>
        <taxon>Blattodea</taxon>
        <taxon>Blattoidea</taxon>
        <taxon>Termitoidae</taxon>
        <taxon>Rhinotermitidae</taxon>
        <taxon>Coptotermes</taxon>
    </lineage>
</organism>
<keyword evidence="1" id="KW-0472">Membrane</keyword>